<organism evidence="2 3">
    <name type="scientific">Lolium multiflorum</name>
    <name type="common">Italian ryegrass</name>
    <name type="synonym">Lolium perenne subsp. multiflorum</name>
    <dbReference type="NCBI Taxonomy" id="4521"/>
    <lineage>
        <taxon>Eukaryota</taxon>
        <taxon>Viridiplantae</taxon>
        <taxon>Streptophyta</taxon>
        <taxon>Embryophyta</taxon>
        <taxon>Tracheophyta</taxon>
        <taxon>Spermatophyta</taxon>
        <taxon>Magnoliopsida</taxon>
        <taxon>Liliopsida</taxon>
        <taxon>Poales</taxon>
        <taxon>Poaceae</taxon>
        <taxon>BOP clade</taxon>
        <taxon>Pooideae</taxon>
        <taxon>Poodae</taxon>
        <taxon>Poeae</taxon>
        <taxon>Poeae Chloroplast Group 2 (Poeae type)</taxon>
        <taxon>Loliodinae</taxon>
        <taxon>Loliinae</taxon>
        <taxon>Lolium</taxon>
    </lineage>
</organism>
<accession>A0AAD8VZR0</accession>
<gene>
    <name evidence="2" type="ORF">QYE76_003957</name>
</gene>
<dbReference type="Pfam" id="PF13961">
    <property type="entry name" value="DUF4219"/>
    <property type="match status" value="1"/>
</dbReference>
<reference evidence="2" key="1">
    <citation type="submission" date="2023-07" db="EMBL/GenBank/DDBJ databases">
        <title>A chromosome-level genome assembly of Lolium multiflorum.</title>
        <authorList>
            <person name="Chen Y."/>
            <person name="Copetti D."/>
            <person name="Kolliker R."/>
            <person name="Studer B."/>
        </authorList>
    </citation>
    <scope>NUCLEOTIDE SEQUENCE</scope>
    <source>
        <strain evidence="2">02402/16</strain>
        <tissue evidence="2">Leaf</tissue>
    </source>
</reference>
<proteinExistence type="predicted"/>
<name>A0AAD8VZR0_LOLMU</name>
<comment type="caution">
    <text evidence="2">The sequence shown here is derived from an EMBL/GenBank/DDBJ whole genome shotgun (WGS) entry which is preliminary data.</text>
</comment>
<dbReference type="AlphaFoldDB" id="A0AAD8VZR0"/>
<dbReference type="InterPro" id="IPR025314">
    <property type="entry name" value="DUF4219"/>
</dbReference>
<protein>
    <recommendedName>
        <fullName evidence="1">DUF4219 domain-containing protein</fullName>
    </recommendedName>
</protein>
<evidence type="ECO:0000313" key="2">
    <source>
        <dbReference type="EMBL" id="KAK1629642.1"/>
    </source>
</evidence>
<keyword evidence="3" id="KW-1185">Reference proteome</keyword>
<evidence type="ECO:0000259" key="1">
    <source>
        <dbReference type="Pfam" id="PF13961"/>
    </source>
</evidence>
<feature type="domain" description="DUF4219" evidence="1">
    <location>
        <begin position="119"/>
        <end position="145"/>
    </location>
</feature>
<dbReference type="EMBL" id="JAUUTY010000005">
    <property type="protein sequence ID" value="KAK1629642.1"/>
    <property type="molecule type" value="Genomic_DNA"/>
</dbReference>
<dbReference type="Proteomes" id="UP001231189">
    <property type="component" value="Unassembled WGS sequence"/>
</dbReference>
<evidence type="ECO:0000313" key="3">
    <source>
        <dbReference type="Proteomes" id="UP001231189"/>
    </source>
</evidence>
<sequence>MGRQVRRQWCHYHVNWSRVCAAARRPGDPRPRPHCYQSQGALDVEDAYRLDMQFLEMEQDVFAASTSMMIGNGESALTALGVTEKPPTKEGELEAGASTGAVTIRSSTRGGVPVHYPQLTDANYGVWAVKMRIIMRTLGCWSAINDNGEYDQARDEDAFTALSQSLPDSMVMAIAEFDTATEAWEAICQMRVVRTA</sequence>